<evidence type="ECO:0000313" key="3">
    <source>
        <dbReference type="EMBL" id="KAK7871768.1"/>
    </source>
</evidence>
<name>A0AAN9Z803_9ORTH</name>
<accession>A0AAN9Z803</accession>
<reference evidence="3 4" key="1">
    <citation type="submission" date="2024-03" db="EMBL/GenBank/DDBJ databases">
        <title>The genome assembly and annotation of the cricket Gryllus longicercus Weissman &amp; Gray.</title>
        <authorList>
            <person name="Szrajer S."/>
            <person name="Gray D."/>
            <person name="Ylla G."/>
        </authorList>
    </citation>
    <scope>NUCLEOTIDE SEQUENCE [LARGE SCALE GENOMIC DNA]</scope>
    <source>
        <strain evidence="3">DAG 2021-001</strain>
        <tissue evidence="3">Whole body minus gut</tissue>
    </source>
</reference>
<dbReference type="InterPro" id="IPR001251">
    <property type="entry name" value="CRAL-TRIO_dom"/>
</dbReference>
<dbReference type="GO" id="GO:1902936">
    <property type="term" value="F:phosphatidylinositol bisphosphate binding"/>
    <property type="evidence" value="ECO:0007669"/>
    <property type="project" value="TreeGrafter"/>
</dbReference>
<proteinExistence type="predicted"/>
<feature type="compositionally biased region" description="Pro residues" evidence="1">
    <location>
        <begin position="29"/>
        <end position="40"/>
    </location>
</feature>
<evidence type="ECO:0000256" key="1">
    <source>
        <dbReference type="SAM" id="MobiDB-lite"/>
    </source>
</evidence>
<feature type="domain" description="CRAL-TRIO" evidence="2">
    <location>
        <begin position="126"/>
        <end position="289"/>
    </location>
</feature>
<organism evidence="3 4">
    <name type="scientific">Gryllus longicercus</name>
    <dbReference type="NCBI Taxonomy" id="2509291"/>
    <lineage>
        <taxon>Eukaryota</taxon>
        <taxon>Metazoa</taxon>
        <taxon>Ecdysozoa</taxon>
        <taxon>Arthropoda</taxon>
        <taxon>Hexapoda</taxon>
        <taxon>Insecta</taxon>
        <taxon>Pterygota</taxon>
        <taxon>Neoptera</taxon>
        <taxon>Polyneoptera</taxon>
        <taxon>Orthoptera</taxon>
        <taxon>Ensifera</taxon>
        <taxon>Gryllidea</taxon>
        <taxon>Grylloidea</taxon>
        <taxon>Gryllidae</taxon>
        <taxon>Gryllinae</taxon>
        <taxon>Gryllus</taxon>
    </lineage>
</organism>
<dbReference type="Gene3D" id="3.40.525.10">
    <property type="entry name" value="CRAL-TRIO lipid binding domain"/>
    <property type="match status" value="1"/>
</dbReference>
<dbReference type="EMBL" id="JAZDUA010000034">
    <property type="protein sequence ID" value="KAK7871768.1"/>
    <property type="molecule type" value="Genomic_DNA"/>
</dbReference>
<dbReference type="PANTHER" id="PTHR10174">
    <property type="entry name" value="ALPHA-TOCOPHEROL TRANSFER PROTEIN-RELATED"/>
    <property type="match status" value="1"/>
</dbReference>
<gene>
    <name evidence="3" type="ORF">R5R35_014035</name>
</gene>
<evidence type="ECO:0000313" key="4">
    <source>
        <dbReference type="Proteomes" id="UP001378592"/>
    </source>
</evidence>
<dbReference type="PRINTS" id="PR00180">
    <property type="entry name" value="CRETINALDHBP"/>
</dbReference>
<feature type="region of interest" description="Disordered" evidence="1">
    <location>
        <begin position="1"/>
        <end position="43"/>
    </location>
</feature>
<keyword evidence="4" id="KW-1185">Reference proteome</keyword>
<protein>
    <recommendedName>
        <fullName evidence="2">CRAL-TRIO domain-containing protein</fullName>
    </recommendedName>
</protein>
<dbReference type="PANTHER" id="PTHR10174:SF213">
    <property type="entry name" value="CRAL-TRIO DOMAIN-CONTAINING PROTEIN"/>
    <property type="match status" value="1"/>
</dbReference>
<dbReference type="CDD" id="cd00170">
    <property type="entry name" value="SEC14"/>
    <property type="match status" value="1"/>
</dbReference>
<dbReference type="Proteomes" id="UP001378592">
    <property type="component" value="Unassembled WGS sequence"/>
</dbReference>
<dbReference type="SUPFAM" id="SSF52087">
    <property type="entry name" value="CRAL/TRIO domain"/>
    <property type="match status" value="1"/>
</dbReference>
<dbReference type="PROSITE" id="PS50191">
    <property type="entry name" value="CRAL_TRIO"/>
    <property type="match status" value="1"/>
</dbReference>
<dbReference type="SUPFAM" id="SSF46938">
    <property type="entry name" value="CRAL/TRIO N-terminal domain"/>
    <property type="match status" value="1"/>
</dbReference>
<sequence>MPQARRDSLAGPRPTSWQTPCPPQSLRCCPPPPRQAPGPAPNASAMTWTVERCLREDPRLSRTDLDYLKEWHKKQPHLPPMTDIQFINFLHCNYYSLEKCKVCIDKYFTMRTHAPEMFSNRDVLLPVNAAQEQFTLVVDIPKRDCNGYRVIGLGLQPAADLSALVPERAALVAFAMIDLLVREWPICPGYTVVMDAANLQLGHIAKTSIPLLKKMLTYVQEAAPIRMKIVHVININPVVEKVMLLIKPFLGEELQKMLKFHSGSMESFYEALPRDMLPHEFGGTSGSAVEYHRKLFKQLKEKREELIEEETLQQVNENLRPGRATDAGEVFGMEGSFKKLDID</sequence>
<dbReference type="Pfam" id="PF00650">
    <property type="entry name" value="CRAL_TRIO"/>
    <property type="match status" value="1"/>
</dbReference>
<dbReference type="InterPro" id="IPR036273">
    <property type="entry name" value="CRAL/TRIO_N_dom_sf"/>
</dbReference>
<dbReference type="GO" id="GO:0016020">
    <property type="term" value="C:membrane"/>
    <property type="evidence" value="ECO:0007669"/>
    <property type="project" value="TreeGrafter"/>
</dbReference>
<dbReference type="AlphaFoldDB" id="A0AAN9Z803"/>
<evidence type="ECO:0000259" key="2">
    <source>
        <dbReference type="PROSITE" id="PS50191"/>
    </source>
</evidence>
<dbReference type="InterPro" id="IPR036865">
    <property type="entry name" value="CRAL-TRIO_dom_sf"/>
</dbReference>
<comment type="caution">
    <text evidence="3">The sequence shown here is derived from an EMBL/GenBank/DDBJ whole genome shotgun (WGS) entry which is preliminary data.</text>
</comment>